<comment type="similarity">
    <text evidence="2">Belongs to the methyl-accepting chemotaxis (MCP) protein family.</text>
</comment>
<dbReference type="InterPro" id="IPR004089">
    <property type="entry name" value="MCPsignal_dom"/>
</dbReference>
<dbReference type="Gene3D" id="1.10.287.950">
    <property type="entry name" value="Methyl-accepting chemotaxis protein"/>
    <property type="match status" value="1"/>
</dbReference>
<feature type="region of interest" description="Disordered" evidence="5">
    <location>
        <begin position="477"/>
        <end position="521"/>
    </location>
</feature>
<reference evidence="8 9" key="2">
    <citation type="journal article" date="2010" name="Stand. Genomic Sci.">
        <title>Complete genome sequence of Desulfohalobium retbaense type strain (HR(100)).</title>
        <authorList>
            <person name="Spring S."/>
            <person name="Nolan M."/>
            <person name="Lapidus A."/>
            <person name="Glavina Del Rio T."/>
            <person name="Copeland A."/>
            <person name="Tice H."/>
            <person name="Cheng J.F."/>
            <person name="Lucas S."/>
            <person name="Land M."/>
            <person name="Chen F."/>
            <person name="Bruce D."/>
            <person name="Goodwin L."/>
            <person name="Pitluck S."/>
            <person name="Ivanova N."/>
            <person name="Mavromatis K."/>
            <person name="Mikhailova N."/>
            <person name="Pati A."/>
            <person name="Chen A."/>
            <person name="Palaniappan K."/>
            <person name="Hauser L."/>
            <person name="Chang Y.J."/>
            <person name="Jeffries C.D."/>
            <person name="Munk C."/>
            <person name="Kiss H."/>
            <person name="Chain P."/>
            <person name="Han C."/>
            <person name="Brettin T."/>
            <person name="Detter J.C."/>
            <person name="Schuler E."/>
            <person name="Goker M."/>
            <person name="Rohde M."/>
            <person name="Bristow J."/>
            <person name="Eisen J.A."/>
            <person name="Markowitz V."/>
            <person name="Hugenholtz P."/>
            <person name="Kyrpides N.C."/>
            <person name="Klenk H.P."/>
        </authorList>
    </citation>
    <scope>NUCLEOTIDE SEQUENCE [LARGE SCALE GENOMIC DNA]</scope>
    <source>
        <strain evidence="8 9">DSM 5692</strain>
    </source>
</reference>
<keyword evidence="4" id="KW-0175">Coiled coil</keyword>
<dbReference type="GO" id="GO:0007165">
    <property type="term" value="P:signal transduction"/>
    <property type="evidence" value="ECO:0007669"/>
    <property type="project" value="UniProtKB-KW"/>
</dbReference>
<feature type="region of interest" description="Disordered" evidence="5">
    <location>
        <begin position="677"/>
        <end position="701"/>
    </location>
</feature>
<evidence type="ECO:0000256" key="2">
    <source>
        <dbReference type="ARBA" id="ARBA00029447"/>
    </source>
</evidence>
<feature type="compositionally biased region" description="Low complexity" evidence="5">
    <location>
        <begin position="677"/>
        <end position="698"/>
    </location>
</feature>
<keyword evidence="6" id="KW-0472">Membrane</keyword>
<evidence type="ECO:0000256" key="4">
    <source>
        <dbReference type="SAM" id="Coils"/>
    </source>
</evidence>
<dbReference type="HOGENOM" id="CLU_000445_107_24_7"/>
<proteinExistence type="inferred from homology"/>
<dbReference type="InterPro" id="IPR004090">
    <property type="entry name" value="Chemotax_Me-accpt_rcpt"/>
</dbReference>
<dbReference type="GO" id="GO:0006935">
    <property type="term" value="P:chemotaxis"/>
    <property type="evidence" value="ECO:0007669"/>
    <property type="project" value="UniProtKB-KW"/>
</dbReference>
<feature type="domain" description="Methyl-accepting transducer" evidence="7">
    <location>
        <begin position="465"/>
        <end position="694"/>
    </location>
</feature>
<dbReference type="SMART" id="SM00283">
    <property type="entry name" value="MA"/>
    <property type="match status" value="1"/>
</dbReference>
<evidence type="ECO:0000256" key="6">
    <source>
        <dbReference type="SAM" id="Phobius"/>
    </source>
</evidence>
<name>C8X1C7_DESRD</name>
<feature type="compositionally biased region" description="Polar residues" evidence="5">
    <location>
        <begin position="745"/>
        <end position="767"/>
    </location>
</feature>
<feature type="transmembrane region" description="Helical" evidence="6">
    <location>
        <begin position="422"/>
        <end position="447"/>
    </location>
</feature>
<dbReference type="GO" id="GO:0004888">
    <property type="term" value="F:transmembrane signaling receptor activity"/>
    <property type="evidence" value="ECO:0007669"/>
    <property type="project" value="InterPro"/>
</dbReference>
<protein>
    <submittedName>
        <fullName evidence="8">Methyl-accepting chemotaxis sensory transducer</fullName>
    </submittedName>
</protein>
<evidence type="ECO:0000256" key="5">
    <source>
        <dbReference type="SAM" id="MobiDB-lite"/>
    </source>
</evidence>
<dbReference type="Pfam" id="PF00015">
    <property type="entry name" value="MCPsignal"/>
    <property type="match status" value="1"/>
</dbReference>
<keyword evidence="9" id="KW-1185">Reference proteome</keyword>
<gene>
    <name evidence="8" type="ordered locus">Dret_0933</name>
</gene>
<keyword evidence="6" id="KW-1133">Transmembrane helix</keyword>
<evidence type="ECO:0000313" key="9">
    <source>
        <dbReference type="Proteomes" id="UP000001052"/>
    </source>
</evidence>
<sequence>MQQLSLGKKIFFGFSLVLALAVILGAVGVVKMNQAENGARTLATEFVPEVDISAQLRGATNRAMYAMRGFSLTGKEEFQQNAKEELANVQTGISKAEKLHQNAENLKALEKHIAELNSGKKEYDELVATTANLNTKMESLRNSLDTNANAYMQKSSEFLEGQNAKFKTDLKERIEKIDTVTQIVAAANEARVLNFKAKARGEFALMGKAQDRLQKIQELVQSIRDITRDAEDIASLDAIREASQNYGSAMRSGGSQADNQALAQTMDQNAAALMDAANGFLATQQGKLATDMTQRLTKITLANDIIDLGSDSRVKNFKAQALREPALLEKAMGNFQAVNEKFEKIRKVTFLDQDIKRLDTVQQAGNDYKTAMAGLLTTWRNLQSVDVQRDKTGKEFIAVTRNLADAGLDNTQQIADASMANLSMASTIMLVGLGVTIVLGLFIAWFMTGSITKPVIKIIESLSTNAEHVTSAANQVSSAGQSLAEGSSEQASSLEESSSSLEEMASMTKQNAENAQQADQGMVETVTVVDSGVKAMEQMQQAIEDIRNSAAETSKIMKTIDDIAFQTNLLALNAAVEAARAGEAGKGFAVVAEEVRSLAQRSAEAAQNTSDLIEQSQTRAENGVQVSEQVAGYLNDIKQHAEKMKTFVGEISAASKEQEQGIEQVNTAVAEMDKVVQQNASDSEESASAAEELSAQAEEQMHTVQTLSQLIYGGAHSGATYRHKQPSESKQNSAASTRLSALASGQGQSKNRPQQEPSKNEAYQNPESVIPLENDDFKDF</sequence>
<feature type="compositionally biased region" description="Low complexity" evidence="5">
    <location>
        <begin position="733"/>
        <end position="744"/>
    </location>
</feature>
<dbReference type="STRING" id="485915.Dret_0933"/>
<keyword evidence="1" id="KW-0145">Chemotaxis</keyword>
<dbReference type="AlphaFoldDB" id="C8X1C7"/>
<evidence type="ECO:0000256" key="3">
    <source>
        <dbReference type="PROSITE-ProRule" id="PRU00284"/>
    </source>
</evidence>
<evidence type="ECO:0000259" key="7">
    <source>
        <dbReference type="PROSITE" id="PS50111"/>
    </source>
</evidence>
<keyword evidence="6" id="KW-0812">Transmembrane</keyword>
<reference evidence="9" key="1">
    <citation type="submission" date="2009-09" db="EMBL/GenBank/DDBJ databases">
        <title>The complete chromosome of Desulfohalobium retbaense DSM 5692.</title>
        <authorList>
            <consortium name="US DOE Joint Genome Institute (JGI-PGF)"/>
            <person name="Lucas S."/>
            <person name="Copeland A."/>
            <person name="Lapidus A."/>
            <person name="Glavina del Rio T."/>
            <person name="Dalin E."/>
            <person name="Tice H."/>
            <person name="Bruce D."/>
            <person name="Goodwin L."/>
            <person name="Pitluck S."/>
            <person name="Kyrpides N."/>
            <person name="Mavromatis K."/>
            <person name="Ivanova N."/>
            <person name="Mikhailova N."/>
            <person name="Munk A.C."/>
            <person name="Brettin T."/>
            <person name="Detter J.C."/>
            <person name="Han C."/>
            <person name="Tapia R."/>
            <person name="Larimer F."/>
            <person name="Land M."/>
            <person name="Hauser L."/>
            <person name="Markowitz V."/>
            <person name="Cheng J.-F."/>
            <person name="Hugenholtz P."/>
            <person name="Woyke T."/>
            <person name="Wu D."/>
            <person name="Spring S."/>
            <person name="Klenk H.-P."/>
            <person name="Eisen J.A."/>
        </authorList>
    </citation>
    <scope>NUCLEOTIDE SEQUENCE [LARGE SCALE GENOMIC DNA]</scope>
    <source>
        <strain evidence="9">DSM 5692</strain>
    </source>
</reference>
<feature type="coiled-coil region" evidence="4">
    <location>
        <begin position="79"/>
        <end position="126"/>
    </location>
</feature>
<evidence type="ECO:0000256" key="1">
    <source>
        <dbReference type="ARBA" id="ARBA00022500"/>
    </source>
</evidence>
<dbReference type="PROSITE" id="PS50111">
    <property type="entry name" value="CHEMOTAXIS_TRANSDUC_2"/>
    <property type="match status" value="1"/>
</dbReference>
<dbReference type="PANTHER" id="PTHR43531:SF11">
    <property type="entry name" value="METHYL-ACCEPTING CHEMOTAXIS PROTEIN 3"/>
    <property type="match status" value="1"/>
</dbReference>
<feature type="region of interest" description="Disordered" evidence="5">
    <location>
        <begin position="718"/>
        <end position="780"/>
    </location>
</feature>
<accession>C8X1C7</accession>
<dbReference type="RefSeq" id="WP_015751380.1">
    <property type="nucleotide sequence ID" value="NC_013223.1"/>
</dbReference>
<feature type="compositionally biased region" description="Polar residues" evidence="5">
    <location>
        <begin position="507"/>
        <end position="519"/>
    </location>
</feature>
<feature type="compositionally biased region" description="Low complexity" evidence="5">
    <location>
        <begin position="482"/>
        <end position="506"/>
    </location>
</feature>
<dbReference type="CDD" id="cd11386">
    <property type="entry name" value="MCP_signal"/>
    <property type="match status" value="1"/>
</dbReference>
<keyword evidence="3" id="KW-0807">Transducer</keyword>
<dbReference type="KEGG" id="drt:Dret_0933"/>
<evidence type="ECO:0000313" key="8">
    <source>
        <dbReference type="EMBL" id="ACV68224.1"/>
    </source>
</evidence>
<dbReference type="EMBL" id="CP001734">
    <property type="protein sequence ID" value="ACV68224.1"/>
    <property type="molecule type" value="Genomic_DNA"/>
</dbReference>
<dbReference type="GO" id="GO:0005886">
    <property type="term" value="C:plasma membrane"/>
    <property type="evidence" value="ECO:0007669"/>
    <property type="project" value="TreeGrafter"/>
</dbReference>
<dbReference type="SUPFAM" id="SSF58104">
    <property type="entry name" value="Methyl-accepting chemotaxis protein (MCP) signaling domain"/>
    <property type="match status" value="1"/>
</dbReference>
<dbReference type="eggNOG" id="COG0840">
    <property type="taxonomic scope" value="Bacteria"/>
</dbReference>
<dbReference type="Proteomes" id="UP000001052">
    <property type="component" value="Chromosome"/>
</dbReference>
<organism evidence="8 9">
    <name type="scientific">Desulfohalobium retbaense (strain ATCC 49708 / DSM 5692 / JCM 16813 / HR100)</name>
    <dbReference type="NCBI Taxonomy" id="485915"/>
    <lineage>
        <taxon>Bacteria</taxon>
        <taxon>Pseudomonadati</taxon>
        <taxon>Thermodesulfobacteriota</taxon>
        <taxon>Desulfovibrionia</taxon>
        <taxon>Desulfovibrionales</taxon>
        <taxon>Desulfohalobiaceae</taxon>
        <taxon>Desulfohalobium</taxon>
    </lineage>
</organism>
<dbReference type="PRINTS" id="PR00260">
    <property type="entry name" value="CHEMTRNSDUCR"/>
</dbReference>
<dbReference type="PANTHER" id="PTHR43531">
    <property type="entry name" value="PROTEIN ICFG"/>
    <property type="match status" value="1"/>
</dbReference>
<dbReference type="InterPro" id="IPR051310">
    <property type="entry name" value="MCP_chemotaxis"/>
</dbReference>